<feature type="signal peptide" evidence="1">
    <location>
        <begin position="1"/>
        <end position="29"/>
    </location>
</feature>
<comment type="caution">
    <text evidence="2">The sequence shown here is derived from an EMBL/GenBank/DDBJ whole genome shotgun (WGS) entry which is preliminary data.</text>
</comment>
<name>A0A9P6CY61_9AGAR</name>
<protein>
    <recommendedName>
        <fullName evidence="4">Secreted protein</fullName>
    </recommendedName>
</protein>
<reference evidence="2" key="1">
    <citation type="submission" date="2020-11" db="EMBL/GenBank/DDBJ databases">
        <authorList>
            <consortium name="DOE Joint Genome Institute"/>
            <person name="Ahrendt S."/>
            <person name="Riley R."/>
            <person name="Andreopoulos W."/>
            <person name="Labutti K."/>
            <person name="Pangilinan J."/>
            <person name="Ruiz-Duenas F.J."/>
            <person name="Barrasa J.M."/>
            <person name="Sanchez-Garcia M."/>
            <person name="Camarero S."/>
            <person name="Miyauchi S."/>
            <person name="Serrano A."/>
            <person name="Linde D."/>
            <person name="Babiker R."/>
            <person name="Drula E."/>
            <person name="Ayuso-Fernandez I."/>
            <person name="Pacheco R."/>
            <person name="Padilla G."/>
            <person name="Ferreira P."/>
            <person name="Barriuso J."/>
            <person name="Kellner H."/>
            <person name="Castanera R."/>
            <person name="Alfaro M."/>
            <person name="Ramirez L."/>
            <person name="Pisabarro A.G."/>
            <person name="Kuo A."/>
            <person name="Tritt A."/>
            <person name="Lipzen A."/>
            <person name="He G."/>
            <person name="Yan M."/>
            <person name="Ng V."/>
            <person name="Cullen D."/>
            <person name="Martin F."/>
            <person name="Rosso M.-N."/>
            <person name="Henrissat B."/>
            <person name="Hibbett D."/>
            <person name="Martinez A.T."/>
            <person name="Grigoriev I.V."/>
        </authorList>
    </citation>
    <scope>NUCLEOTIDE SEQUENCE</scope>
    <source>
        <strain evidence="2">CIRM-BRFM 674</strain>
    </source>
</reference>
<keyword evidence="3" id="KW-1185">Reference proteome</keyword>
<organism evidence="2 3">
    <name type="scientific">Pholiota conissans</name>
    <dbReference type="NCBI Taxonomy" id="109636"/>
    <lineage>
        <taxon>Eukaryota</taxon>
        <taxon>Fungi</taxon>
        <taxon>Dikarya</taxon>
        <taxon>Basidiomycota</taxon>
        <taxon>Agaricomycotina</taxon>
        <taxon>Agaricomycetes</taxon>
        <taxon>Agaricomycetidae</taxon>
        <taxon>Agaricales</taxon>
        <taxon>Agaricineae</taxon>
        <taxon>Strophariaceae</taxon>
        <taxon>Pholiota</taxon>
    </lineage>
</organism>
<gene>
    <name evidence="2" type="ORF">BDN70DRAFT_280433</name>
</gene>
<dbReference type="Proteomes" id="UP000807469">
    <property type="component" value="Unassembled WGS sequence"/>
</dbReference>
<dbReference type="AlphaFoldDB" id="A0A9P6CY61"/>
<sequence>MPTRASQRRHLSLFLFILLEIFTNPPVFTNPMLNFPRKNVLDTPKVLLFCRLQDSKLWNISGSSDPVQAHVCIPKFSVLENFCLRTHSSTYMTQINLDKDEA</sequence>
<evidence type="ECO:0000313" key="3">
    <source>
        <dbReference type="Proteomes" id="UP000807469"/>
    </source>
</evidence>
<dbReference type="EMBL" id="MU155151">
    <property type="protein sequence ID" value="KAF9483727.1"/>
    <property type="molecule type" value="Genomic_DNA"/>
</dbReference>
<evidence type="ECO:0008006" key="4">
    <source>
        <dbReference type="Google" id="ProtNLM"/>
    </source>
</evidence>
<accession>A0A9P6CY61</accession>
<evidence type="ECO:0000256" key="1">
    <source>
        <dbReference type="SAM" id="SignalP"/>
    </source>
</evidence>
<evidence type="ECO:0000313" key="2">
    <source>
        <dbReference type="EMBL" id="KAF9483727.1"/>
    </source>
</evidence>
<feature type="chain" id="PRO_5040286221" description="Secreted protein" evidence="1">
    <location>
        <begin position="30"/>
        <end position="102"/>
    </location>
</feature>
<proteinExistence type="predicted"/>
<keyword evidence="1" id="KW-0732">Signal</keyword>